<comment type="caution">
    <text evidence="6">The sequence shown here is derived from an EMBL/GenBank/DDBJ whole genome shotgun (WGS) entry which is preliminary data.</text>
</comment>
<keyword evidence="1" id="KW-0805">Transcription regulation</keyword>
<evidence type="ECO:0000313" key="6">
    <source>
        <dbReference type="EMBL" id="NAS25276.1"/>
    </source>
</evidence>
<feature type="DNA-binding region" description="H-T-H motif" evidence="4">
    <location>
        <begin position="37"/>
        <end position="56"/>
    </location>
</feature>
<dbReference type="GO" id="GO:0000976">
    <property type="term" value="F:transcription cis-regulatory region binding"/>
    <property type="evidence" value="ECO:0007669"/>
    <property type="project" value="TreeGrafter"/>
</dbReference>
<dbReference type="InterPro" id="IPR050109">
    <property type="entry name" value="HTH-type_TetR-like_transc_reg"/>
</dbReference>
<dbReference type="Proteomes" id="UP000479526">
    <property type="component" value="Unassembled WGS sequence"/>
</dbReference>
<keyword evidence="2 4" id="KW-0238">DNA-binding</keyword>
<dbReference type="AlphaFoldDB" id="A0A7C9NR61"/>
<sequence length="198" mass="20864">MMAPRRARAVEAGVDLRDHLIGAAARLIARRGTGGLTVREIAREAEVATGVLYNHFADKEELLALGLHGHVRAAEADLPPLPADDEEVGRALLAYTRRALDLHLAIVPAFANLAPEVLERFTALGNPAAGGQGLRDQLAAFLRRRQEAGDVAAGAPVEAVATMIIGACHEVTLRAPAVVPEGFADDLVTIVLGGIQVR</sequence>
<evidence type="ECO:0000256" key="3">
    <source>
        <dbReference type="ARBA" id="ARBA00023163"/>
    </source>
</evidence>
<dbReference type="InterPro" id="IPR036271">
    <property type="entry name" value="Tet_transcr_reg_TetR-rel_C_sf"/>
</dbReference>
<evidence type="ECO:0000256" key="4">
    <source>
        <dbReference type="PROSITE-ProRule" id="PRU00335"/>
    </source>
</evidence>
<keyword evidence="3" id="KW-0804">Transcription</keyword>
<dbReference type="PROSITE" id="PS50977">
    <property type="entry name" value="HTH_TETR_2"/>
    <property type="match status" value="1"/>
</dbReference>
<evidence type="ECO:0000256" key="1">
    <source>
        <dbReference type="ARBA" id="ARBA00023015"/>
    </source>
</evidence>
<keyword evidence="7" id="KW-1185">Reference proteome</keyword>
<organism evidence="6 7">
    <name type="scientific">Herbidospora solisilvae</name>
    <dbReference type="NCBI Taxonomy" id="2696284"/>
    <lineage>
        <taxon>Bacteria</taxon>
        <taxon>Bacillati</taxon>
        <taxon>Actinomycetota</taxon>
        <taxon>Actinomycetes</taxon>
        <taxon>Streptosporangiales</taxon>
        <taxon>Streptosporangiaceae</taxon>
        <taxon>Herbidospora</taxon>
    </lineage>
</organism>
<dbReference type="Gene3D" id="1.10.357.10">
    <property type="entry name" value="Tetracycline Repressor, domain 2"/>
    <property type="match status" value="1"/>
</dbReference>
<dbReference type="PANTHER" id="PTHR30055:SF238">
    <property type="entry name" value="MYCOFACTOCIN BIOSYNTHESIS TRANSCRIPTIONAL REGULATOR MFTR-RELATED"/>
    <property type="match status" value="1"/>
</dbReference>
<feature type="domain" description="HTH tetR-type" evidence="5">
    <location>
        <begin position="14"/>
        <end position="74"/>
    </location>
</feature>
<dbReference type="InterPro" id="IPR009057">
    <property type="entry name" value="Homeodomain-like_sf"/>
</dbReference>
<dbReference type="PRINTS" id="PR00455">
    <property type="entry name" value="HTHTETR"/>
</dbReference>
<dbReference type="EMBL" id="WXEW01000008">
    <property type="protein sequence ID" value="NAS25276.1"/>
    <property type="molecule type" value="Genomic_DNA"/>
</dbReference>
<protein>
    <submittedName>
        <fullName evidence="6">TetR family transcriptional regulator</fullName>
    </submittedName>
</protein>
<evidence type="ECO:0000313" key="7">
    <source>
        <dbReference type="Proteomes" id="UP000479526"/>
    </source>
</evidence>
<accession>A0A7C9NR61</accession>
<evidence type="ECO:0000259" key="5">
    <source>
        <dbReference type="PROSITE" id="PS50977"/>
    </source>
</evidence>
<dbReference type="GO" id="GO:0003700">
    <property type="term" value="F:DNA-binding transcription factor activity"/>
    <property type="evidence" value="ECO:0007669"/>
    <property type="project" value="TreeGrafter"/>
</dbReference>
<evidence type="ECO:0000256" key="2">
    <source>
        <dbReference type="ARBA" id="ARBA00023125"/>
    </source>
</evidence>
<proteinExistence type="predicted"/>
<dbReference type="InterPro" id="IPR001647">
    <property type="entry name" value="HTH_TetR"/>
</dbReference>
<gene>
    <name evidence="6" type="ORF">GT755_26785</name>
</gene>
<dbReference type="SUPFAM" id="SSF46689">
    <property type="entry name" value="Homeodomain-like"/>
    <property type="match status" value="1"/>
</dbReference>
<reference evidence="6 7" key="1">
    <citation type="submission" date="2020-01" db="EMBL/GenBank/DDBJ databases">
        <title>Herbidospora sp. NEAU-GS84 nov., a novel actinomycete isolated from soil.</title>
        <authorList>
            <person name="Han L."/>
        </authorList>
    </citation>
    <scope>NUCLEOTIDE SEQUENCE [LARGE SCALE GENOMIC DNA]</scope>
    <source>
        <strain evidence="6 7">NEAU-GS84</strain>
    </source>
</reference>
<dbReference type="PANTHER" id="PTHR30055">
    <property type="entry name" value="HTH-TYPE TRANSCRIPTIONAL REGULATOR RUTR"/>
    <property type="match status" value="1"/>
</dbReference>
<dbReference type="Pfam" id="PF00440">
    <property type="entry name" value="TetR_N"/>
    <property type="match status" value="1"/>
</dbReference>
<name>A0A7C9NR61_9ACTN</name>
<dbReference type="SUPFAM" id="SSF48498">
    <property type="entry name" value="Tetracyclin repressor-like, C-terminal domain"/>
    <property type="match status" value="1"/>
</dbReference>